<accession>A0A5R8KBA8</accession>
<evidence type="ECO:0000256" key="7">
    <source>
        <dbReference type="SAM" id="Phobius"/>
    </source>
</evidence>
<sequence length="721" mass="81016">MNSLTTPSHNARTIAVCFAAAMSVTALVLTAVTWSKMHRSIRVMQETLELRMEWERTLSLMKDAETGQRGYLLTGVEEYLEPFERAKSSLPDMVSRLSELTTKAGKSDGEAKAVGESMRQLLDAMSETVVVRRREGIEAGLQMMQKADSKRLMDAIRVRISEVVDEQEVFIEKGARAMQMDLRWGYVSAISTGAMALLAGVVALFLLREAHYRARREERLMMEKKRAEESNQQKSTFLATMSHEIRTPMNAILGFGELLEEEVKSEKEKRYVQSILTGGRSLLQLINDILDLSKIEAGMMQLKEEPMDVRDLGAFVQQLFGQQAAEKGVMLRVEVDEKLPHSLLLDGVRLRQILINVVGNALKFTDSGKVEVRFYADDGREATHSRLDLHMEIDDTGRGIAPEFQRDIFQPFIQVEEVSGSKRNHGTGLGLTIVKRLTELVNGRVSMKSEVGKGTQFHFEFPGVTVSARLPLVQGGRDAEVNFDDLQPSKILVVDDNETNRELLKGIFEGSRHTLRFATNGREAVDEVGRELPDVVLMDIRMPVMDGREALRAIRSKKDLSLLPVIAVTASSLSEDERQLRSSFDGYVRKPFSRLQLYLELAQFIARVDAVEAPSEYVVEPGIVLDEGQRSEWRNLAGRLREIEVEVWPGVRDGMLMSEVRAFATNLLETGRTSRCSVLELYAKRLLADIDSFSLSSLENGLQAFPKCIKEIEMLSNSDHP</sequence>
<evidence type="ECO:0000256" key="1">
    <source>
        <dbReference type="ARBA" id="ARBA00000085"/>
    </source>
</evidence>
<dbReference type="InterPro" id="IPR036097">
    <property type="entry name" value="HisK_dim/P_sf"/>
</dbReference>
<dbReference type="Gene3D" id="1.10.287.130">
    <property type="match status" value="1"/>
</dbReference>
<dbReference type="RefSeq" id="WP_138087365.1">
    <property type="nucleotide sequence ID" value="NZ_VAUV01000012.1"/>
</dbReference>
<evidence type="ECO:0000259" key="8">
    <source>
        <dbReference type="PROSITE" id="PS50109"/>
    </source>
</evidence>
<evidence type="ECO:0000313" key="10">
    <source>
        <dbReference type="EMBL" id="TLD69537.1"/>
    </source>
</evidence>
<feature type="transmembrane region" description="Helical" evidence="7">
    <location>
        <begin position="12"/>
        <end position="34"/>
    </location>
</feature>
<dbReference type="CDD" id="cd00082">
    <property type="entry name" value="HisKA"/>
    <property type="match status" value="1"/>
</dbReference>
<dbReference type="InterPro" id="IPR003661">
    <property type="entry name" value="HisK_dim/P_dom"/>
</dbReference>
<dbReference type="InterPro" id="IPR011006">
    <property type="entry name" value="CheY-like_superfamily"/>
</dbReference>
<feature type="domain" description="Response regulatory" evidence="9">
    <location>
        <begin position="490"/>
        <end position="605"/>
    </location>
</feature>
<dbReference type="InterPro" id="IPR036890">
    <property type="entry name" value="HATPase_C_sf"/>
</dbReference>
<dbReference type="SMART" id="SM00388">
    <property type="entry name" value="HisKA"/>
    <property type="match status" value="1"/>
</dbReference>
<evidence type="ECO:0000256" key="4">
    <source>
        <dbReference type="ARBA" id="ARBA00022679"/>
    </source>
</evidence>
<evidence type="ECO:0000256" key="3">
    <source>
        <dbReference type="ARBA" id="ARBA00022553"/>
    </source>
</evidence>
<keyword evidence="4" id="KW-0808">Transferase</keyword>
<dbReference type="SMART" id="SM00387">
    <property type="entry name" value="HATPase_c"/>
    <property type="match status" value="1"/>
</dbReference>
<name>A0A5R8KBA8_9BACT</name>
<dbReference type="CDD" id="cd17546">
    <property type="entry name" value="REC_hyHK_CKI1_RcsC-like"/>
    <property type="match status" value="1"/>
</dbReference>
<dbReference type="Pfam" id="PF00072">
    <property type="entry name" value="Response_reg"/>
    <property type="match status" value="1"/>
</dbReference>
<dbReference type="Pfam" id="PF05227">
    <property type="entry name" value="CHASE3"/>
    <property type="match status" value="1"/>
</dbReference>
<keyword evidence="7" id="KW-0472">Membrane</keyword>
<dbReference type="InterPro" id="IPR004358">
    <property type="entry name" value="Sig_transdc_His_kin-like_C"/>
</dbReference>
<dbReference type="Gene3D" id="3.30.565.10">
    <property type="entry name" value="Histidine kinase-like ATPase, C-terminal domain"/>
    <property type="match status" value="1"/>
</dbReference>
<dbReference type="PROSITE" id="PS50110">
    <property type="entry name" value="RESPONSE_REGULATORY"/>
    <property type="match status" value="1"/>
</dbReference>
<dbReference type="GO" id="GO:0000155">
    <property type="term" value="F:phosphorelay sensor kinase activity"/>
    <property type="evidence" value="ECO:0007669"/>
    <property type="project" value="InterPro"/>
</dbReference>
<dbReference type="InterPro" id="IPR007891">
    <property type="entry name" value="CHASE3"/>
</dbReference>
<dbReference type="InterPro" id="IPR001789">
    <property type="entry name" value="Sig_transdc_resp-reg_receiver"/>
</dbReference>
<dbReference type="Gene3D" id="3.40.50.2300">
    <property type="match status" value="1"/>
</dbReference>
<dbReference type="CDD" id="cd16922">
    <property type="entry name" value="HATPase_EvgS-ArcB-TorS-like"/>
    <property type="match status" value="1"/>
</dbReference>
<dbReference type="PANTHER" id="PTHR43047">
    <property type="entry name" value="TWO-COMPONENT HISTIDINE PROTEIN KINASE"/>
    <property type="match status" value="1"/>
</dbReference>
<dbReference type="OrthoDB" id="9809348at2"/>
<dbReference type="SUPFAM" id="SSF47384">
    <property type="entry name" value="Homodimeric domain of signal transducing histidine kinase"/>
    <property type="match status" value="1"/>
</dbReference>
<dbReference type="CDD" id="cd19410">
    <property type="entry name" value="HK9-like_sensor"/>
    <property type="match status" value="1"/>
</dbReference>
<protein>
    <recommendedName>
        <fullName evidence="2">histidine kinase</fullName>
        <ecNumber evidence="2">2.7.13.3</ecNumber>
    </recommendedName>
</protein>
<dbReference type="AlphaFoldDB" id="A0A5R8KBA8"/>
<dbReference type="Pfam" id="PF02518">
    <property type="entry name" value="HATPase_c"/>
    <property type="match status" value="1"/>
</dbReference>
<organism evidence="10 11">
    <name type="scientific">Phragmitibacter flavus</name>
    <dbReference type="NCBI Taxonomy" id="2576071"/>
    <lineage>
        <taxon>Bacteria</taxon>
        <taxon>Pseudomonadati</taxon>
        <taxon>Verrucomicrobiota</taxon>
        <taxon>Verrucomicrobiia</taxon>
        <taxon>Verrucomicrobiales</taxon>
        <taxon>Verrucomicrobiaceae</taxon>
        <taxon>Phragmitibacter</taxon>
    </lineage>
</organism>
<dbReference type="EMBL" id="VAUV01000012">
    <property type="protein sequence ID" value="TLD69537.1"/>
    <property type="molecule type" value="Genomic_DNA"/>
</dbReference>
<reference evidence="10 11" key="1">
    <citation type="submission" date="2019-05" db="EMBL/GenBank/DDBJ databases">
        <title>Verrucobacter flavum gen. nov., sp. nov. a new member of the family Verrucomicrobiaceae.</title>
        <authorList>
            <person name="Szuroczki S."/>
            <person name="Abbaszade G."/>
            <person name="Szabo A."/>
            <person name="Felfoldi T."/>
            <person name="Schumann P."/>
            <person name="Boka K."/>
            <person name="Keki Z."/>
            <person name="Toumi M."/>
            <person name="Toth E."/>
        </authorList>
    </citation>
    <scope>NUCLEOTIDE SEQUENCE [LARGE SCALE GENOMIC DNA]</scope>
    <source>
        <strain evidence="10 11">MG-N-17</strain>
    </source>
</reference>
<keyword evidence="5" id="KW-0418">Kinase</keyword>
<dbReference type="SMART" id="SM00448">
    <property type="entry name" value="REC"/>
    <property type="match status" value="1"/>
</dbReference>
<feature type="modified residue" description="4-aspartylphosphate" evidence="6">
    <location>
        <position position="539"/>
    </location>
</feature>
<dbReference type="SUPFAM" id="SSF52172">
    <property type="entry name" value="CheY-like"/>
    <property type="match status" value="1"/>
</dbReference>
<dbReference type="InterPro" id="IPR005467">
    <property type="entry name" value="His_kinase_dom"/>
</dbReference>
<keyword evidence="7" id="KW-0812">Transmembrane</keyword>
<dbReference type="Pfam" id="PF00512">
    <property type="entry name" value="HisKA"/>
    <property type="match status" value="1"/>
</dbReference>
<proteinExistence type="predicted"/>
<dbReference type="PROSITE" id="PS50109">
    <property type="entry name" value="HIS_KIN"/>
    <property type="match status" value="1"/>
</dbReference>
<dbReference type="EC" id="2.7.13.3" evidence="2"/>
<dbReference type="InterPro" id="IPR003594">
    <property type="entry name" value="HATPase_dom"/>
</dbReference>
<evidence type="ECO:0000256" key="6">
    <source>
        <dbReference type="PROSITE-ProRule" id="PRU00169"/>
    </source>
</evidence>
<evidence type="ECO:0000256" key="2">
    <source>
        <dbReference type="ARBA" id="ARBA00012438"/>
    </source>
</evidence>
<feature type="transmembrane region" description="Helical" evidence="7">
    <location>
        <begin position="184"/>
        <end position="207"/>
    </location>
</feature>
<keyword evidence="11" id="KW-1185">Reference proteome</keyword>
<dbReference type="GO" id="GO:0005886">
    <property type="term" value="C:plasma membrane"/>
    <property type="evidence" value="ECO:0007669"/>
    <property type="project" value="TreeGrafter"/>
</dbReference>
<dbReference type="SUPFAM" id="SSF55874">
    <property type="entry name" value="ATPase domain of HSP90 chaperone/DNA topoisomerase II/histidine kinase"/>
    <property type="match status" value="1"/>
</dbReference>
<dbReference type="GO" id="GO:0009927">
    <property type="term" value="F:histidine phosphotransfer kinase activity"/>
    <property type="evidence" value="ECO:0007669"/>
    <property type="project" value="TreeGrafter"/>
</dbReference>
<gene>
    <name evidence="10" type="ORF">FEM03_16380</name>
</gene>
<dbReference type="Proteomes" id="UP000306196">
    <property type="component" value="Unassembled WGS sequence"/>
</dbReference>
<feature type="domain" description="Histidine kinase" evidence="8">
    <location>
        <begin position="240"/>
        <end position="465"/>
    </location>
</feature>
<keyword evidence="3 6" id="KW-0597">Phosphoprotein</keyword>
<dbReference type="FunFam" id="3.30.565.10:FF:000010">
    <property type="entry name" value="Sensor histidine kinase RcsC"/>
    <property type="match status" value="1"/>
</dbReference>
<dbReference type="PANTHER" id="PTHR43047:SF72">
    <property type="entry name" value="OSMOSENSING HISTIDINE PROTEIN KINASE SLN1"/>
    <property type="match status" value="1"/>
</dbReference>
<evidence type="ECO:0000313" key="11">
    <source>
        <dbReference type="Proteomes" id="UP000306196"/>
    </source>
</evidence>
<keyword evidence="7" id="KW-1133">Transmembrane helix</keyword>
<evidence type="ECO:0000259" key="9">
    <source>
        <dbReference type="PROSITE" id="PS50110"/>
    </source>
</evidence>
<comment type="catalytic activity">
    <reaction evidence="1">
        <text>ATP + protein L-histidine = ADP + protein N-phospho-L-histidine.</text>
        <dbReference type="EC" id="2.7.13.3"/>
    </reaction>
</comment>
<dbReference type="PRINTS" id="PR00344">
    <property type="entry name" value="BCTRLSENSOR"/>
</dbReference>
<comment type="caution">
    <text evidence="10">The sequence shown here is derived from an EMBL/GenBank/DDBJ whole genome shotgun (WGS) entry which is preliminary data.</text>
</comment>
<evidence type="ECO:0000256" key="5">
    <source>
        <dbReference type="ARBA" id="ARBA00022777"/>
    </source>
</evidence>